<comment type="catalytic activity">
    <reaction evidence="5">
        <text>4-phospho-D-erythronate + NAD(+) = (R)-3-hydroxy-2-oxo-4-phosphooxybutanoate + NADH + H(+)</text>
        <dbReference type="Rhea" id="RHEA:18829"/>
        <dbReference type="ChEBI" id="CHEBI:15378"/>
        <dbReference type="ChEBI" id="CHEBI:57540"/>
        <dbReference type="ChEBI" id="CHEBI:57945"/>
        <dbReference type="ChEBI" id="CHEBI:58538"/>
        <dbReference type="ChEBI" id="CHEBI:58766"/>
        <dbReference type="EC" id="1.1.1.290"/>
    </reaction>
</comment>
<comment type="caution">
    <text evidence="9">The sequence shown here is derived from an EMBL/GenBank/DDBJ whole genome shotgun (WGS) entry which is preliminary data.</text>
</comment>
<comment type="subcellular location">
    <subcellularLocation>
        <location evidence="5">Cytoplasm</location>
    </subcellularLocation>
</comment>
<dbReference type="CDD" id="cd12158">
    <property type="entry name" value="ErythrP_dh"/>
    <property type="match status" value="1"/>
</dbReference>
<protein>
    <recommendedName>
        <fullName evidence="5">Erythronate-4-phosphate dehydrogenase</fullName>
        <ecNumber evidence="5">1.1.1.290</ecNumber>
    </recommendedName>
</protein>
<sequence>MKIIADENMPNAQRLFSGLGDVTLVSGRDLTNDMLADAEVLLVRSVTKVNEALLAGSSIKYVGSATIGTDHIDKSYLAKQGIGFNSAPGCNADAVADYVFSSLAHLYLNKGLNWLDATIGVIGQGNVGKTVAARFVKLGCNVTVYDPLVQSSVTGVTQGTLEEVLGADVVCLHAPLTRTGDYPSFDMINAQSVANLRAGQTIISAGRGGVINEEALMARFDELNGALNLVFDVWHQEPTPNMAFARICDIATPHIAGYSKQGREKGTWQIYEAMCKYFDLNVRSSFSESISRGSIESLSLSKQLSPLEFLSRAMLAIYDPSRDSNRFLRVMTSGQLKPFDWLRKHYVERDEFSTCVISAPSYEQQLMALGFKKAFEK</sequence>
<comment type="function">
    <text evidence="5">Catalyzes the oxidation of erythronate-4-phosphate to 3-hydroxy-2-oxo-4-phosphonooxybutanoate.</text>
</comment>
<dbReference type="PANTHER" id="PTHR42938:SF9">
    <property type="entry name" value="FORMATE DEHYDROGENASE 1"/>
    <property type="match status" value="1"/>
</dbReference>
<dbReference type="Pfam" id="PF02826">
    <property type="entry name" value="2-Hacid_dh_C"/>
    <property type="match status" value="1"/>
</dbReference>
<keyword evidence="2 5" id="KW-0560">Oxidoreductase</keyword>
<dbReference type="RefSeq" id="WP_377367962.1">
    <property type="nucleotide sequence ID" value="NZ_JBHTMN010000012.1"/>
</dbReference>
<dbReference type="PROSITE" id="PS00065">
    <property type="entry name" value="D_2_HYDROXYACID_DH_1"/>
    <property type="match status" value="1"/>
</dbReference>
<comment type="subunit">
    <text evidence="5">Homodimer.</text>
</comment>
<evidence type="ECO:0000313" key="10">
    <source>
        <dbReference type="Proteomes" id="UP001597059"/>
    </source>
</evidence>
<evidence type="ECO:0000259" key="7">
    <source>
        <dbReference type="Pfam" id="PF02826"/>
    </source>
</evidence>
<comment type="caution">
    <text evidence="5">Lacks conserved residue(s) required for the propagation of feature annotation.</text>
</comment>
<feature type="binding site" evidence="5">
    <location>
        <position position="232"/>
    </location>
    <ligand>
        <name>NAD(+)</name>
        <dbReference type="ChEBI" id="CHEBI:57540"/>
    </ligand>
</feature>
<feature type="binding site" evidence="5">
    <location>
        <position position="258"/>
    </location>
    <ligand>
        <name>substrate</name>
    </ligand>
</feature>
<feature type="active site" evidence="5">
    <location>
        <position position="207"/>
    </location>
</feature>
<dbReference type="InterPro" id="IPR006139">
    <property type="entry name" value="D-isomer_2_OHA_DH_cat_dom"/>
</dbReference>
<dbReference type="SUPFAM" id="SSF52283">
    <property type="entry name" value="Formate/glycerate dehydrogenase catalytic domain-like"/>
    <property type="match status" value="1"/>
</dbReference>
<dbReference type="SUPFAM" id="SSF51735">
    <property type="entry name" value="NAD(P)-binding Rossmann-fold domains"/>
    <property type="match status" value="1"/>
</dbReference>
<dbReference type="HAMAP" id="MF_01825">
    <property type="entry name" value="PdxB"/>
    <property type="match status" value="1"/>
</dbReference>
<name>A0ABW4B2C3_9GAMM</name>
<keyword evidence="10" id="KW-1185">Reference proteome</keyword>
<evidence type="ECO:0000256" key="2">
    <source>
        <dbReference type="ARBA" id="ARBA00023002"/>
    </source>
</evidence>
<feature type="binding site" evidence="5">
    <location>
        <position position="45"/>
    </location>
    <ligand>
        <name>substrate</name>
    </ligand>
</feature>
<comment type="similarity">
    <text evidence="5">Belongs to the D-isomer specific 2-hydroxyacid dehydrogenase family. PdxB subfamily.</text>
</comment>
<evidence type="ECO:0000259" key="8">
    <source>
        <dbReference type="Pfam" id="PF11890"/>
    </source>
</evidence>
<keyword evidence="1 5" id="KW-0963">Cytoplasm</keyword>
<dbReference type="Pfam" id="PF11890">
    <property type="entry name" value="DUF3410"/>
    <property type="match status" value="1"/>
</dbReference>
<dbReference type="InterPro" id="IPR036291">
    <property type="entry name" value="NAD(P)-bd_dom_sf"/>
</dbReference>
<reference evidence="10" key="1">
    <citation type="journal article" date="2019" name="Int. J. Syst. Evol. Microbiol.">
        <title>The Global Catalogue of Microorganisms (GCM) 10K type strain sequencing project: providing services to taxonomists for standard genome sequencing and annotation.</title>
        <authorList>
            <consortium name="The Broad Institute Genomics Platform"/>
            <consortium name="The Broad Institute Genome Sequencing Center for Infectious Disease"/>
            <person name="Wu L."/>
            <person name="Ma J."/>
        </authorList>
    </citation>
    <scope>NUCLEOTIDE SEQUENCE [LARGE SCALE GENOMIC DNA]</scope>
    <source>
        <strain evidence="10">JCM 30774</strain>
    </source>
</reference>
<comment type="pathway">
    <text evidence="5">Cofactor biosynthesis; pyridoxine 5'-phosphate biosynthesis; pyridoxine 5'-phosphate from D-erythrose 4-phosphate: step 2/5.</text>
</comment>
<dbReference type="Gene3D" id="3.40.50.720">
    <property type="entry name" value="NAD(P)-binding Rossmann-like Domain"/>
    <property type="match status" value="2"/>
</dbReference>
<dbReference type="InterPro" id="IPR006140">
    <property type="entry name" value="D-isomer_DH_NAD-bd"/>
</dbReference>
<dbReference type="EMBL" id="JBHTMN010000012">
    <property type="protein sequence ID" value="MFD1384081.1"/>
    <property type="molecule type" value="Genomic_DNA"/>
</dbReference>
<dbReference type="InterPro" id="IPR038251">
    <property type="entry name" value="PdxB_dimer_sf"/>
</dbReference>
<dbReference type="Gene3D" id="3.30.1370.170">
    <property type="match status" value="1"/>
</dbReference>
<dbReference type="Pfam" id="PF00389">
    <property type="entry name" value="2-Hacid_dh"/>
    <property type="match status" value="1"/>
</dbReference>
<dbReference type="Proteomes" id="UP001597059">
    <property type="component" value="Unassembled WGS sequence"/>
</dbReference>
<feature type="binding site" evidence="5">
    <location>
        <position position="257"/>
    </location>
    <ligand>
        <name>NAD(+)</name>
        <dbReference type="ChEBI" id="CHEBI:57540"/>
    </ligand>
</feature>
<dbReference type="GO" id="GO:0033711">
    <property type="term" value="F:4-phosphoerythronate dehydrogenase activity"/>
    <property type="evidence" value="ECO:0007669"/>
    <property type="project" value="UniProtKB-EC"/>
</dbReference>
<feature type="active site" evidence="5">
    <location>
        <position position="237"/>
    </location>
</feature>
<feature type="domain" description="D-isomer specific 2-hydroxyacid dehydrogenase catalytic" evidence="6">
    <location>
        <begin position="25"/>
        <end position="279"/>
    </location>
</feature>
<evidence type="ECO:0000256" key="4">
    <source>
        <dbReference type="ARBA" id="ARBA00023096"/>
    </source>
</evidence>
<dbReference type="InterPro" id="IPR024531">
    <property type="entry name" value="Erythronate-4-P_DHase_dimer"/>
</dbReference>
<evidence type="ECO:0000313" key="9">
    <source>
        <dbReference type="EMBL" id="MFD1384081.1"/>
    </source>
</evidence>
<evidence type="ECO:0000256" key="1">
    <source>
        <dbReference type="ARBA" id="ARBA00022490"/>
    </source>
</evidence>
<dbReference type="InterPro" id="IPR020921">
    <property type="entry name" value="Erythronate-4-P_DHase"/>
</dbReference>
<keyword evidence="3 5" id="KW-0520">NAD</keyword>
<accession>A0ABW4B2C3</accession>
<evidence type="ECO:0000256" key="5">
    <source>
        <dbReference type="HAMAP-Rule" id="MF_01825"/>
    </source>
</evidence>
<feature type="domain" description="Erythronate-4-phosphate dehydrogenase dimerisation" evidence="8">
    <location>
        <begin position="294"/>
        <end position="370"/>
    </location>
</feature>
<evidence type="ECO:0000259" key="6">
    <source>
        <dbReference type="Pfam" id="PF00389"/>
    </source>
</evidence>
<dbReference type="PANTHER" id="PTHR42938">
    <property type="entry name" value="FORMATE DEHYDROGENASE 1"/>
    <property type="match status" value="1"/>
</dbReference>
<feature type="binding site" evidence="5">
    <location>
        <position position="66"/>
    </location>
    <ligand>
        <name>substrate</name>
    </ligand>
</feature>
<evidence type="ECO:0000256" key="3">
    <source>
        <dbReference type="ARBA" id="ARBA00023027"/>
    </source>
</evidence>
<proteinExistence type="inferred from homology"/>
<dbReference type="InterPro" id="IPR029752">
    <property type="entry name" value="D-isomer_DH_CS1"/>
</dbReference>
<dbReference type="EC" id="1.1.1.290" evidence="5"/>
<feature type="domain" description="D-isomer specific 2-hydroxyacid dehydrogenase NAD-binding" evidence="7">
    <location>
        <begin position="116"/>
        <end position="256"/>
    </location>
</feature>
<feature type="binding site" evidence="5">
    <location>
        <position position="146"/>
    </location>
    <ligand>
        <name>NAD(+)</name>
        <dbReference type="ChEBI" id="CHEBI:57540"/>
    </ligand>
</feature>
<feature type="active site" description="Proton donor" evidence="5">
    <location>
        <position position="254"/>
    </location>
</feature>
<gene>
    <name evidence="5" type="primary">pdxB</name>
    <name evidence="9" type="ORF">ACFQ45_11915</name>
</gene>
<organism evidence="9 10">
    <name type="scientific">Rhodanobacter aciditrophus</name>
    <dbReference type="NCBI Taxonomy" id="1623218"/>
    <lineage>
        <taxon>Bacteria</taxon>
        <taxon>Pseudomonadati</taxon>
        <taxon>Pseudomonadota</taxon>
        <taxon>Gammaproteobacteria</taxon>
        <taxon>Lysobacterales</taxon>
        <taxon>Rhodanobacteraceae</taxon>
        <taxon>Rhodanobacter</taxon>
    </lineage>
</organism>
<keyword evidence="4 5" id="KW-0664">Pyridoxine biosynthesis</keyword>